<reference evidence="2" key="1">
    <citation type="submission" date="2017-04" db="EMBL/GenBank/DDBJ databases">
        <authorList>
            <person name="Varghese N."/>
            <person name="Submissions S."/>
        </authorList>
    </citation>
    <scope>NUCLEOTIDE SEQUENCE [LARGE SCALE GENOMIC DNA]</scope>
    <source>
        <strain evidence="2">DSM 16512</strain>
    </source>
</reference>
<dbReference type="EMBL" id="FWWZ01000001">
    <property type="protein sequence ID" value="SMC09848.1"/>
    <property type="molecule type" value="Genomic_DNA"/>
</dbReference>
<dbReference type="STRING" id="1069081.SAMN05660197_1670"/>
<protein>
    <recommendedName>
        <fullName evidence="3">HlyD family secretion protein</fullName>
    </recommendedName>
</protein>
<name>A0A1W1WU49_9BACT</name>
<dbReference type="AlphaFoldDB" id="A0A1W1WU49"/>
<organism evidence="1 2">
    <name type="scientific">Nitratiruptor tergarcus DSM 16512</name>
    <dbReference type="NCBI Taxonomy" id="1069081"/>
    <lineage>
        <taxon>Bacteria</taxon>
        <taxon>Pseudomonadati</taxon>
        <taxon>Campylobacterota</taxon>
        <taxon>Epsilonproteobacteria</taxon>
        <taxon>Nautiliales</taxon>
        <taxon>Nitratiruptoraceae</taxon>
        <taxon>Nitratiruptor</taxon>
    </lineage>
</organism>
<evidence type="ECO:0000313" key="2">
    <source>
        <dbReference type="Proteomes" id="UP000192602"/>
    </source>
</evidence>
<evidence type="ECO:0000313" key="1">
    <source>
        <dbReference type="EMBL" id="SMC09848.1"/>
    </source>
</evidence>
<gene>
    <name evidence="1" type="ORF">SAMN05660197_1670</name>
</gene>
<proteinExistence type="predicted"/>
<dbReference type="OrthoDB" id="5343727at2"/>
<dbReference type="Proteomes" id="UP000192602">
    <property type="component" value="Unassembled WGS sequence"/>
</dbReference>
<dbReference type="RefSeq" id="WP_084276128.1">
    <property type="nucleotide sequence ID" value="NZ_AP026671.1"/>
</dbReference>
<evidence type="ECO:0008006" key="3">
    <source>
        <dbReference type="Google" id="ProtNLM"/>
    </source>
</evidence>
<sequence length="261" mass="30361">MKKAALLFLPWILFAKVHMVKVEPFMIYHYKAAASGEVVLAKDSKEARVVEDEVLVKIDDKIDRKTLVTLQKKLQVLEKIIAITRKNLQNTQEIMQIKEGNYVRIKDLKTKSSFEKNMRKAEYLAAKSSYLNLQEKLQNLLIQKADIKLQIAKTKDIIAKKSLRVSGYVYKIYPKRGDFVNFAAPLFDIADISRAKVVLYLTPEEMQDIQNKKIFINGKRSNARFYKIQRITDQNYITQYRAEVIIPAPKIFGKFIEVEIR</sequence>
<accession>A0A1W1WU49</accession>
<keyword evidence="2" id="KW-1185">Reference proteome</keyword>